<gene>
    <name evidence="3" type="ORF">IWX90DRAFT_217936</name>
</gene>
<feature type="region of interest" description="Disordered" evidence="1">
    <location>
        <begin position="227"/>
        <end position="279"/>
    </location>
</feature>
<feature type="region of interest" description="Disordered" evidence="1">
    <location>
        <begin position="42"/>
        <end position="86"/>
    </location>
</feature>
<protein>
    <submittedName>
        <fullName evidence="3">Uncharacterized protein</fullName>
    </submittedName>
</protein>
<organism evidence="3 4">
    <name type="scientific">Phyllosticta citrichinensis</name>
    <dbReference type="NCBI Taxonomy" id="1130410"/>
    <lineage>
        <taxon>Eukaryota</taxon>
        <taxon>Fungi</taxon>
        <taxon>Dikarya</taxon>
        <taxon>Ascomycota</taxon>
        <taxon>Pezizomycotina</taxon>
        <taxon>Dothideomycetes</taxon>
        <taxon>Dothideomycetes incertae sedis</taxon>
        <taxon>Botryosphaeriales</taxon>
        <taxon>Phyllostictaceae</taxon>
        <taxon>Phyllosticta</taxon>
    </lineage>
</organism>
<name>A0ABR1XTI0_9PEZI</name>
<evidence type="ECO:0000256" key="1">
    <source>
        <dbReference type="SAM" id="MobiDB-lite"/>
    </source>
</evidence>
<feature type="compositionally biased region" description="Basic and acidic residues" evidence="1">
    <location>
        <begin position="227"/>
        <end position="258"/>
    </location>
</feature>
<sequence length="279" mass="32730">MAASTVISRALFRANASRQIPSRSLLRTTIVLNTAAARFASSKSSTGNEKDGPRVLEKPDKFRPPSHGAKLPTRKRPSYQYGPRLTEQDLQAQKTKKYPNMEPPKGTWSYYLVKSVRFHSFIALFVLLSCMYWMWLKEFLVTTKRRDELPEKGELLTHPFQAIRQFWYVYRLHLADGTEYALEKRRKKSDDIDKRIEFRDEFGLEHPGSHLDKWTLGAEEYAKRDAEGRKQRLEERAKRDAMKRELKEAEKQAERIAAGEEQEEVQQPKRKPKMWLGIW</sequence>
<keyword evidence="2" id="KW-1133">Transmembrane helix</keyword>
<keyword evidence="2" id="KW-0472">Membrane</keyword>
<feature type="compositionally biased region" description="Basic and acidic residues" evidence="1">
    <location>
        <begin position="48"/>
        <end position="63"/>
    </location>
</feature>
<keyword evidence="4" id="KW-1185">Reference proteome</keyword>
<evidence type="ECO:0000313" key="3">
    <source>
        <dbReference type="EMBL" id="KAK8166607.1"/>
    </source>
</evidence>
<accession>A0ABR1XTI0</accession>
<feature type="transmembrane region" description="Helical" evidence="2">
    <location>
        <begin position="118"/>
        <end position="136"/>
    </location>
</feature>
<evidence type="ECO:0000313" key="4">
    <source>
        <dbReference type="Proteomes" id="UP001456524"/>
    </source>
</evidence>
<reference evidence="3 4" key="1">
    <citation type="journal article" date="2022" name="G3 (Bethesda)">
        <title>Enemy or ally: a genomic approach to elucidate the lifestyle of Phyllosticta citrichinaensis.</title>
        <authorList>
            <person name="Buijs V.A."/>
            <person name="Groenewald J.Z."/>
            <person name="Haridas S."/>
            <person name="LaButti K.M."/>
            <person name="Lipzen A."/>
            <person name="Martin F.M."/>
            <person name="Barry K."/>
            <person name="Grigoriev I.V."/>
            <person name="Crous P.W."/>
            <person name="Seidl M.F."/>
        </authorList>
    </citation>
    <scope>NUCLEOTIDE SEQUENCE [LARGE SCALE GENOMIC DNA]</scope>
    <source>
        <strain evidence="3 4">CBS 129764</strain>
    </source>
</reference>
<comment type="caution">
    <text evidence="3">The sequence shown here is derived from an EMBL/GenBank/DDBJ whole genome shotgun (WGS) entry which is preliminary data.</text>
</comment>
<proteinExistence type="predicted"/>
<keyword evidence="2" id="KW-0812">Transmembrane</keyword>
<dbReference type="Proteomes" id="UP001456524">
    <property type="component" value="Unassembled WGS sequence"/>
</dbReference>
<dbReference type="EMBL" id="JBBWUH010000005">
    <property type="protein sequence ID" value="KAK8166607.1"/>
    <property type="molecule type" value="Genomic_DNA"/>
</dbReference>
<evidence type="ECO:0000256" key="2">
    <source>
        <dbReference type="SAM" id="Phobius"/>
    </source>
</evidence>